<dbReference type="Proteomes" id="UP000295344">
    <property type="component" value="Unassembled WGS sequence"/>
</dbReference>
<protein>
    <submittedName>
        <fullName evidence="1">Uncharacterized protein</fullName>
    </submittedName>
</protein>
<organism evidence="1 2">
    <name type="scientific">Amnibacterium kyonggiense</name>
    <dbReference type="NCBI Taxonomy" id="595671"/>
    <lineage>
        <taxon>Bacteria</taxon>
        <taxon>Bacillati</taxon>
        <taxon>Actinomycetota</taxon>
        <taxon>Actinomycetes</taxon>
        <taxon>Micrococcales</taxon>
        <taxon>Microbacteriaceae</taxon>
        <taxon>Amnibacterium</taxon>
    </lineage>
</organism>
<comment type="caution">
    <text evidence="1">The sequence shown here is derived from an EMBL/GenBank/DDBJ whole genome shotgun (WGS) entry which is preliminary data.</text>
</comment>
<evidence type="ECO:0000313" key="2">
    <source>
        <dbReference type="Proteomes" id="UP000295344"/>
    </source>
</evidence>
<keyword evidence="2" id="KW-1185">Reference proteome</keyword>
<name>A0A4R7FIM9_9MICO</name>
<accession>A0A4R7FIM9</accession>
<reference evidence="1 2" key="1">
    <citation type="submission" date="2019-03" db="EMBL/GenBank/DDBJ databases">
        <title>Genomic Encyclopedia of Archaeal and Bacterial Type Strains, Phase II (KMG-II): from individual species to whole genera.</title>
        <authorList>
            <person name="Goeker M."/>
        </authorList>
    </citation>
    <scope>NUCLEOTIDE SEQUENCE [LARGE SCALE GENOMIC DNA]</scope>
    <source>
        <strain evidence="1 2">DSM 24782</strain>
    </source>
</reference>
<dbReference type="AlphaFoldDB" id="A0A4R7FIM9"/>
<sequence>MAIDPAWTLPYRTPCEAGGWSGFLYEEGGIAPGCGNTAISVRGYSYKAKVLPVGVVIDVNGLTCRSHPHGMSCNFTIFEGATKKIEGFTLSKASYAVSPSYAIVR</sequence>
<dbReference type="EMBL" id="SOAM01000003">
    <property type="protein sequence ID" value="TDS76111.1"/>
    <property type="molecule type" value="Genomic_DNA"/>
</dbReference>
<evidence type="ECO:0000313" key="1">
    <source>
        <dbReference type="EMBL" id="TDS76111.1"/>
    </source>
</evidence>
<gene>
    <name evidence="1" type="ORF">CLV52_3228</name>
</gene>
<proteinExistence type="predicted"/>